<protein>
    <submittedName>
        <fullName evidence="6">FAD-binding oxidoreductase</fullName>
    </submittedName>
</protein>
<evidence type="ECO:0000256" key="4">
    <source>
        <dbReference type="ARBA" id="ARBA00023002"/>
    </source>
</evidence>
<keyword evidence="2" id="KW-0285">Flavoprotein</keyword>
<gene>
    <name evidence="6" type="ORF">AB5L97_18845</name>
</gene>
<reference evidence="6" key="1">
    <citation type="submission" date="2024-07" db="EMBL/GenBank/DDBJ databases">
        <authorList>
            <person name="fu j."/>
        </authorList>
    </citation>
    <scope>NUCLEOTIDE SEQUENCE</scope>
    <source>
        <strain evidence="6">P10A9</strain>
    </source>
</reference>
<dbReference type="GO" id="GO:0016491">
    <property type="term" value="F:oxidoreductase activity"/>
    <property type="evidence" value="ECO:0007669"/>
    <property type="project" value="UniProtKB-KW"/>
</dbReference>
<proteinExistence type="predicted"/>
<dbReference type="KEGG" id="spue:AB5L97_18845"/>
<dbReference type="InterPro" id="IPR016164">
    <property type="entry name" value="FAD-linked_Oxase-like_C"/>
</dbReference>
<sequence>MPMPLTELSAVVESLRTVLPGRVETDPDLLARYTTDRSGHRSSGGPLVAVHPHSIEDVQAVCRIACAARVPIVSRGAGTGLAGGAIAGPGEIVMSFRDMDQVLEVSEVNRLAVVQPGILNGQLNAVLAEHGLWWAPDPASKDISTVGGNVAMNAGGLLCAKYGVTREAVLALKVVLADGTLLSVGHRTVKGVTGYDLCALMIGSEGTLGIIVECTLKLQPLPAGDAVTIGAFFETLDDAVSAVTETTRRGHVPAIMELMDRRTLDFVRQFTGQDIAPGAGAYVLVQCDGASAADTAERIAAIAQSSGGTVEITTDPDESRRLVDFRRGAFPALEAMGTLLVEDIAVPRDQMGAAFAAIRRIEDKHGVVIPTTCHAGDGNLHPTFVFTGDDVPERVWDAAAEIFTTALQLGGTLTGEHGIGLLKRRWLGDELGDAQYDLQRRIKHVFDPDNILNPGKVFA</sequence>
<dbReference type="Gene3D" id="3.30.70.2740">
    <property type="match status" value="1"/>
</dbReference>
<evidence type="ECO:0000259" key="5">
    <source>
        <dbReference type="PROSITE" id="PS51387"/>
    </source>
</evidence>
<dbReference type="GO" id="GO:0071949">
    <property type="term" value="F:FAD binding"/>
    <property type="evidence" value="ECO:0007669"/>
    <property type="project" value="InterPro"/>
</dbReference>
<evidence type="ECO:0000256" key="1">
    <source>
        <dbReference type="ARBA" id="ARBA00001974"/>
    </source>
</evidence>
<dbReference type="InterPro" id="IPR016171">
    <property type="entry name" value="Vanillyl_alc_oxidase_C-sub2"/>
</dbReference>
<dbReference type="Pfam" id="PF02913">
    <property type="entry name" value="FAD-oxidase_C"/>
    <property type="match status" value="1"/>
</dbReference>
<dbReference type="InterPro" id="IPR016166">
    <property type="entry name" value="FAD-bd_PCMH"/>
</dbReference>
<evidence type="ECO:0000313" key="6">
    <source>
        <dbReference type="EMBL" id="XDP45293.1"/>
    </source>
</evidence>
<dbReference type="InterPro" id="IPR004113">
    <property type="entry name" value="FAD-bd_oxidored_4_C"/>
</dbReference>
<dbReference type="AlphaFoldDB" id="A0AB39L254"/>
<dbReference type="Gene3D" id="3.30.465.10">
    <property type="match status" value="1"/>
</dbReference>
<feature type="domain" description="FAD-binding PCMH-type" evidence="5">
    <location>
        <begin position="42"/>
        <end position="221"/>
    </location>
</feature>
<keyword evidence="4" id="KW-0560">Oxidoreductase</keyword>
<dbReference type="InterPro" id="IPR036318">
    <property type="entry name" value="FAD-bd_PCMH-like_sf"/>
</dbReference>
<dbReference type="Pfam" id="PF01565">
    <property type="entry name" value="FAD_binding_4"/>
    <property type="match status" value="1"/>
</dbReference>
<organism evidence="6">
    <name type="scientific">Sinomonas puerhi</name>
    <dbReference type="NCBI Taxonomy" id="3238584"/>
    <lineage>
        <taxon>Bacteria</taxon>
        <taxon>Bacillati</taxon>
        <taxon>Actinomycetota</taxon>
        <taxon>Actinomycetes</taxon>
        <taxon>Micrococcales</taxon>
        <taxon>Micrococcaceae</taxon>
        <taxon>Sinomonas</taxon>
    </lineage>
</organism>
<dbReference type="FunFam" id="1.10.45.10:FF:000001">
    <property type="entry name" value="D-lactate dehydrogenase mitochondrial"/>
    <property type="match status" value="1"/>
</dbReference>
<keyword evidence="3" id="KW-0274">FAD</keyword>
<evidence type="ECO:0000256" key="3">
    <source>
        <dbReference type="ARBA" id="ARBA00022827"/>
    </source>
</evidence>
<dbReference type="PANTHER" id="PTHR42934:SF2">
    <property type="entry name" value="GLYCOLATE OXIDASE SUBUNIT GLCD"/>
    <property type="match status" value="1"/>
</dbReference>
<evidence type="ECO:0000256" key="2">
    <source>
        <dbReference type="ARBA" id="ARBA00022630"/>
    </source>
</evidence>
<dbReference type="InterPro" id="IPR016169">
    <property type="entry name" value="FAD-bd_PCMH_sub2"/>
</dbReference>
<dbReference type="SUPFAM" id="SSF56176">
    <property type="entry name" value="FAD-binding/transporter-associated domain-like"/>
    <property type="match status" value="1"/>
</dbReference>
<dbReference type="InterPro" id="IPR051914">
    <property type="entry name" value="FAD-linked_OxidoTrans_Type4"/>
</dbReference>
<dbReference type="EMBL" id="CP163302">
    <property type="protein sequence ID" value="XDP45293.1"/>
    <property type="molecule type" value="Genomic_DNA"/>
</dbReference>
<dbReference type="SUPFAM" id="SSF55103">
    <property type="entry name" value="FAD-linked oxidases, C-terminal domain"/>
    <property type="match status" value="1"/>
</dbReference>
<name>A0AB39L254_9MICC</name>
<dbReference type="InterPro" id="IPR006094">
    <property type="entry name" value="Oxid_FAD_bind_N"/>
</dbReference>
<dbReference type="RefSeq" id="WP_369045849.1">
    <property type="nucleotide sequence ID" value="NZ_CP163302.1"/>
</dbReference>
<accession>A0AB39L254</accession>
<dbReference type="PROSITE" id="PS51387">
    <property type="entry name" value="FAD_PCMH"/>
    <property type="match status" value="1"/>
</dbReference>
<dbReference type="PANTHER" id="PTHR42934">
    <property type="entry name" value="GLYCOLATE OXIDASE SUBUNIT GLCD"/>
    <property type="match status" value="1"/>
</dbReference>
<comment type="cofactor">
    <cofactor evidence="1">
        <name>FAD</name>
        <dbReference type="ChEBI" id="CHEBI:57692"/>
    </cofactor>
</comment>
<dbReference type="Gene3D" id="1.10.45.10">
    <property type="entry name" value="Vanillyl-alcohol Oxidase, Chain A, domain 4"/>
    <property type="match status" value="1"/>
</dbReference>